<dbReference type="Gene3D" id="1.10.3210.10">
    <property type="entry name" value="Hypothetical protein af1432"/>
    <property type="match status" value="1"/>
</dbReference>
<evidence type="ECO:0000259" key="1">
    <source>
        <dbReference type="PROSITE" id="PS51831"/>
    </source>
</evidence>
<dbReference type="PROSITE" id="PS51831">
    <property type="entry name" value="HD"/>
    <property type="match status" value="1"/>
</dbReference>
<dbReference type="Proteomes" id="UP001518925">
    <property type="component" value="Unassembled WGS sequence"/>
</dbReference>
<keyword evidence="4" id="KW-1185">Reference proteome</keyword>
<dbReference type="SUPFAM" id="SSF55781">
    <property type="entry name" value="GAF domain-like"/>
    <property type="match status" value="1"/>
</dbReference>
<accession>A0ABS2DEZ8</accession>
<dbReference type="RefSeq" id="WP_204202425.1">
    <property type="nucleotide sequence ID" value="NZ_JAFELM010000018.1"/>
</dbReference>
<dbReference type="PANTHER" id="PTHR43155">
    <property type="entry name" value="CYCLIC DI-GMP PHOSPHODIESTERASE PA4108-RELATED"/>
    <property type="match status" value="1"/>
</dbReference>
<feature type="domain" description="HD-GYP" evidence="2">
    <location>
        <begin position="177"/>
        <end position="375"/>
    </location>
</feature>
<dbReference type="InterPro" id="IPR003018">
    <property type="entry name" value="GAF"/>
</dbReference>
<dbReference type="InterPro" id="IPR006674">
    <property type="entry name" value="HD_domain"/>
</dbReference>
<protein>
    <submittedName>
        <fullName evidence="3">HD domain-containing protein</fullName>
    </submittedName>
</protein>
<comment type="caution">
    <text evidence="3">The sequence shown here is derived from an EMBL/GenBank/DDBJ whole genome shotgun (WGS) entry which is preliminary data.</text>
</comment>
<dbReference type="Pfam" id="PF01590">
    <property type="entry name" value="GAF"/>
    <property type="match status" value="1"/>
</dbReference>
<sequence length="377" mass="41967">MDQIQLLELKVKELSSLLDAFKELNTNIELNEVFNNILMQTVKVLQAEAGTLWVADYELEEITASAAIGTTKETILNIKLKINEGIVGKVISSGEPYFIENVSEDPSWAKRVDETSGFITKSMITVPLVANQKVLGALQLLNKKGDVFFTDVDVNLALALANQSALALQNSQIYNELYTMFMSVITTLAKVLDARDPYTAGHSERVARYAELTARRLGFQSKECSDLYTAALMHDIGKIGVSDDILRKPTRLTQEEYSLMKQHTVIGADILSNLEPKSTMKNAVEIARYHHERIDGSGYPDGLEGDEIPIYARIVGVVDAFDAMTTIRSYSNGKSFEEAAEELIRCKHTLFDDHVVDAFTSLLKEANYKTENLGKVR</sequence>
<evidence type="ECO:0000313" key="3">
    <source>
        <dbReference type="EMBL" id="MBM6617042.1"/>
    </source>
</evidence>
<reference evidence="3 4" key="1">
    <citation type="submission" date="2021-02" db="EMBL/GenBank/DDBJ databases">
        <title>Bacillus sp. RD4P76, an endophyte from a halophyte.</title>
        <authorList>
            <person name="Sun J.-Q."/>
        </authorList>
    </citation>
    <scope>NUCLEOTIDE SEQUENCE [LARGE SCALE GENOMIC DNA]</scope>
    <source>
        <strain evidence="3 4">RD4P76</strain>
    </source>
</reference>
<dbReference type="PANTHER" id="PTHR43155:SF2">
    <property type="entry name" value="CYCLIC DI-GMP PHOSPHODIESTERASE PA4108"/>
    <property type="match status" value="1"/>
</dbReference>
<dbReference type="PROSITE" id="PS51832">
    <property type="entry name" value="HD_GYP"/>
    <property type="match status" value="1"/>
</dbReference>
<dbReference type="SUPFAM" id="SSF109604">
    <property type="entry name" value="HD-domain/PDEase-like"/>
    <property type="match status" value="1"/>
</dbReference>
<organism evidence="3 4">
    <name type="scientific">Bacillus suaedaesalsae</name>
    <dbReference type="NCBI Taxonomy" id="2810349"/>
    <lineage>
        <taxon>Bacteria</taxon>
        <taxon>Bacillati</taxon>
        <taxon>Bacillota</taxon>
        <taxon>Bacilli</taxon>
        <taxon>Bacillales</taxon>
        <taxon>Bacillaceae</taxon>
        <taxon>Bacillus</taxon>
    </lineage>
</organism>
<dbReference type="InterPro" id="IPR003607">
    <property type="entry name" value="HD/PDEase_dom"/>
</dbReference>
<feature type="domain" description="HD" evidence="1">
    <location>
        <begin position="199"/>
        <end position="324"/>
    </location>
</feature>
<dbReference type="NCBIfam" id="TIGR00277">
    <property type="entry name" value="HDIG"/>
    <property type="match status" value="1"/>
</dbReference>
<name>A0ABS2DEZ8_9BACI</name>
<gene>
    <name evidence="3" type="ORF">JR050_05070</name>
</gene>
<dbReference type="InterPro" id="IPR029016">
    <property type="entry name" value="GAF-like_dom_sf"/>
</dbReference>
<dbReference type="EMBL" id="JAFELM010000018">
    <property type="protein sequence ID" value="MBM6617042.1"/>
    <property type="molecule type" value="Genomic_DNA"/>
</dbReference>
<dbReference type="CDD" id="cd00077">
    <property type="entry name" value="HDc"/>
    <property type="match status" value="1"/>
</dbReference>
<dbReference type="Gene3D" id="3.30.450.40">
    <property type="match status" value="1"/>
</dbReference>
<dbReference type="Pfam" id="PF13487">
    <property type="entry name" value="HD_5"/>
    <property type="match status" value="1"/>
</dbReference>
<dbReference type="InterPro" id="IPR006675">
    <property type="entry name" value="HDIG_dom"/>
</dbReference>
<proteinExistence type="predicted"/>
<evidence type="ECO:0000313" key="4">
    <source>
        <dbReference type="Proteomes" id="UP001518925"/>
    </source>
</evidence>
<dbReference type="InterPro" id="IPR037522">
    <property type="entry name" value="HD_GYP_dom"/>
</dbReference>
<evidence type="ECO:0000259" key="2">
    <source>
        <dbReference type="PROSITE" id="PS51832"/>
    </source>
</evidence>
<dbReference type="SMART" id="SM00471">
    <property type="entry name" value="HDc"/>
    <property type="match status" value="1"/>
</dbReference>
<dbReference type="SMART" id="SM00065">
    <property type="entry name" value="GAF"/>
    <property type="match status" value="1"/>
</dbReference>